<organism evidence="2">
    <name type="scientific">freshwater metagenome</name>
    <dbReference type="NCBI Taxonomy" id="449393"/>
    <lineage>
        <taxon>unclassified sequences</taxon>
        <taxon>metagenomes</taxon>
        <taxon>ecological metagenomes</taxon>
    </lineage>
</organism>
<evidence type="ECO:0000256" key="1">
    <source>
        <dbReference type="SAM" id="MobiDB-lite"/>
    </source>
</evidence>
<evidence type="ECO:0000313" key="2">
    <source>
        <dbReference type="EMBL" id="CAB4740215.1"/>
    </source>
</evidence>
<sequence length="128" mass="14569">MRLVDEKERAVLRAEGTDAFEETWLGEDDSDVRESRFHDEYGDITVRQPALHRREIIELRNPRRRTDVNGWADIALARRGTEIIVRDDEGLIDRTVVAVREGHDLGSPGDHASQSKCPPIGIGRREAE</sequence>
<proteinExistence type="predicted"/>
<protein>
    <submittedName>
        <fullName evidence="2">Unannotated protein</fullName>
    </submittedName>
</protein>
<feature type="region of interest" description="Disordered" evidence="1">
    <location>
        <begin position="102"/>
        <end position="128"/>
    </location>
</feature>
<dbReference type="EMBL" id="CAEZYW010000093">
    <property type="protein sequence ID" value="CAB4740215.1"/>
    <property type="molecule type" value="Genomic_DNA"/>
</dbReference>
<dbReference type="AlphaFoldDB" id="A0A6J6SZS3"/>
<gene>
    <name evidence="2" type="ORF">UFOPK2786_00732</name>
</gene>
<accession>A0A6J6SZS3</accession>
<reference evidence="2" key="1">
    <citation type="submission" date="2020-05" db="EMBL/GenBank/DDBJ databases">
        <authorList>
            <person name="Chiriac C."/>
            <person name="Salcher M."/>
            <person name="Ghai R."/>
            <person name="Kavagutti S V."/>
        </authorList>
    </citation>
    <scope>NUCLEOTIDE SEQUENCE</scope>
</reference>
<name>A0A6J6SZS3_9ZZZZ</name>